<dbReference type="Proteomes" id="UP001501469">
    <property type="component" value="Unassembled WGS sequence"/>
</dbReference>
<feature type="transmembrane region" description="Helical" evidence="1">
    <location>
        <begin position="102"/>
        <end position="123"/>
    </location>
</feature>
<proteinExistence type="predicted"/>
<name>A0ABP7U1U9_9BACT</name>
<evidence type="ECO:0000313" key="2">
    <source>
        <dbReference type="EMBL" id="GAA4034641.1"/>
    </source>
</evidence>
<accession>A0ABP7U1U9</accession>
<gene>
    <name evidence="2" type="ORF">GCM10022409_18840</name>
</gene>
<keyword evidence="1" id="KW-0812">Transmembrane</keyword>
<dbReference type="NCBIfam" id="NF047765">
    <property type="entry name" value="LIC_13387_fam"/>
    <property type="match status" value="1"/>
</dbReference>
<keyword evidence="3" id="KW-1185">Reference proteome</keyword>
<keyword evidence="1" id="KW-0472">Membrane</keyword>
<comment type="caution">
    <text evidence="2">The sequence shown here is derived from an EMBL/GenBank/DDBJ whole genome shotgun (WGS) entry which is preliminary data.</text>
</comment>
<dbReference type="InterPro" id="IPR058068">
    <property type="entry name" value="LIC_13387-like"/>
</dbReference>
<dbReference type="EMBL" id="BAABDK010000016">
    <property type="protein sequence ID" value="GAA4034641.1"/>
    <property type="molecule type" value="Genomic_DNA"/>
</dbReference>
<keyword evidence="1" id="KW-1133">Transmembrane helix</keyword>
<organism evidence="2 3">
    <name type="scientific">Hymenobacter glaciei</name>
    <dbReference type="NCBI Taxonomy" id="877209"/>
    <lineage>
        <taxon>Bacteria</taxon>
        <taxon>Pseudomonadati</taxon>
        <taxon>Bacteroidota</taxon>
        <taxon>Cytophagia</taxon>
        <taxon>Cytophagales</taxon>
        <taxon>Hymenobacteraceae</taxon>
        <taxon>Hymenobacter</taxon>
    </lineage>
</organism>
<sequence length="125" mass="14072">MLLLLGSCHLVLTFFSQKFYPRQAETRQQMEQDSPVLTRESTVWQGWVGNHASHSAGMMFVGANTLALGLQSFDRYTHSPVLPWLTLGVCGFYVFLAQRYWFWAPLVGLMVATGCLLASWVLARG</sequence>
<reference evidence="3" key="1">
    <citation type="journal article" date="2019" name="Int. J. Syst. Evol. Microbiol.">
        <title>The Global Catalogue of Microorganisms (GCM) 10K type strain sequencing project: providing services to taxonomists for standard genome sequencing and annotation.</title>
        <authorList>
            <consortium name="The Broad Institute Genomics Platform"/>
            <consortium name="The Broad Institute Genome Sequencing Center for Infectious Disease"/>
            <person name="Wu L."/>
            <person name="Ma J."/>
        </authorList>
    </citation>
    <scope>NUCLEOTIDE SEQUENCE [LARGE SCALE GENOMIC DNA]</scope>
    <source>
        <strain evidence="3">JCM 17225</strain>
    </source>
</reference>
<protein>
    <submittedName>
        <fullName evidence="2">Uncharacterized protein</fullName>
    </submittedName>
</protein>
<evidence type="ECO:0000256" key="1">
    <source>
        <dbReference type="SAM" id="Phobius"/>
    </source>
</evidence>
<evidence type="ECO:0000313" key="3">
    <source>
        <dbReference type="Proteomes" id="UP001501469"/>
    </source>
</evidence>